<gene>
    <name evidence="3" type="ORF">GCM10010844_10490</name>
</gene>
<proteinExistence type="predicted"/>
<evidence type="ECO:0000259" key="2">
    <source>
        <dbReference type="PROSITE" id="PS50110"/>
    </source>
</evidence>
<sequence>MTSSRHLCILLIDDNPADCLLAEEAFEMHAEQVTVKVIQDGQNALNWLQAQAAKDSLPDVVLLDVNMPAMSGFEVLTAIRGDTTFRHLPVVMLTTSDREEDIDRAYELVASSYLVKRRDFQGFLDQVDSLVRFWSQVRFRRRTNLMS</sequence>
<dbReference type="InterPro" id="IPR011006">
    <property type="entry name" value="CheY-like_superfamily"/>
</dbReference>
<dbReference type="PROSITE" id="PS50110">
    <property type="entry name" value="RESPONSE_REGULATORY"/>
    <property type="match status" value="1"/>
</dbReference>
<keyword evidence="4" id="KW-1185">Reference proteome</keyword>
<dbReference type="Gene3D" id="3.40.50.2300">
    <property type="match status" value="1"/>
</dbReference>
<dbReference type="PANTHER" id="PTHR44520">
    <property type="entry name" value="RESPONSE REGULATOR RCP1-RELATED"/>
    <property type="match status" value="1"/>
</dbReference>
<evidence type="ECO:0000313" key="3">
    <source>
        <dbReference type="EMBL" id="GGK93855.1"/>
    </source>
</evidence>
<dbReference type="SUPFAM" id="SSF52172">
    <property type="entry name" value="CheY-like"/>
    <property type="match status" value="1"/>
</dbReference>
<dbReference type="PANTHER" id="PTHR44520:SF2">
    <property type="entry name" value="RESPONSE REGULATOR RCP1"/>
    <property type="match status" value="1"/>
</dbReference>
<protein>
    <submittedName>
        <fullName evidence="3">Response regulator</fullName>
    </submittedName>
</protein>
<feature type="modified residue" description="4-aspartylphosphate" evidence="1">
    <location>
        <position position="64"/>
    </location>
</feature>
<organism evidence="3 4">
    <name type="scientific">Deinococcus radiotolerans</name>
    <dbReference type="NCBI Taxonomy" id="1309407"/>
    <lineage>
        <taxon>Bacteria</taxon>
        <taxon>Thermotogati</taxon>
        <taxon>Deinococcota</taxon>
        <taxon>Deinococci</taxon>
        <taxon>Deinococcales</taxon>
        <taxon>Deinococcaceae</taxon>
        <taxon>Deinococcus</taxon>
    </lineage>
</organism>
<feature type="domain" description="Response regulatory" evidence="2">
    <location>
        <begin position="8"/>
        <end position="131"/>
    </location>
</feature>
<dbReference type="Pfam" id="PF00072">
    <property type="entry name" value="Response_reg"/>
    <property type="match status" value="1"/>
</dbReference>
<name>A0ABQ2FHK3_9DEIO</name>
<dbReference type="Proteomes" id="UP000604341">
    <property type="component" value="Unassembled WGS sequence"/>
</dbReference>
<dbReference type="RefSeq" id="WP_189067847.1">
    <property type="nucleotide sequence ID" value="NZ_BMPE01000001.1"/>
</dbReference>
<accession>A0ABQ2FHK3</accession>
<dbReference type="CDD" id="cd17557">
    <property type="entry name" value="REC_Rcp-like"/>
    <property type="match status" value="1"/>
</dbReference>
<dbReference type="InterPro" id="IPR052893">
    <property type="entry name" value="TCS_response_regulator"/>
</dbReference>
<dbReference type="SMART" id="SM00448">
    <property type="entry name" value="REC"/>
    <property type="match status" value="1"/>
</dbReference>
<comment type="caution">
    <text evidence="3">The sequence shown here is derived from an EMBL/GenBank/DDBJ whole genome shotgun (WGS) entry which is preliminary data.</text>
</comment>
<evidence type="ECO:0000256" key="1">
    <source>
        <dbReference type="PROSITE-ProRule" id="PRU00169"/>
    </source>
</evidence>
<evidence type="ECO:0000313" key="4">
    <source>
        <dbReference type="Proteomes" id="UP000604341"/>
    </source>
</evidence>
<dbReference type="InterPro" id="IPR001789">
    <property type="entry name" value="Sig_transdc_resp-reg_receiver"/>
</dbReference>
<keyword evidence="1" id="KW-0597">Phosphoprotein</keyword>
<reference evidence="4" key="1">
    <citation type="journal article" date="2019" name="Int. J. Syst. Evol. Microbiol.">
        <title>The Global Catalogue of Microorganisms (GCM) 10K type strain sequencing project: providing services to taxonomists for standard genome sequencing and annotation.</title>
        <authorList>
            <consortium name="The Broad Institute Genomics Platform"/>
            <consortium name="The Broad Institute Genome Sequencing Center for Infectious Disease"/>
            <person name="Wu L."/>
            <person name="Ma J."/>
        </authorList>
    </citation>
    <scope>NUCLEOTIDE SEQUENCE [LARGE SCALE GENOMIC DNA]</scope>
    <source>
        <strain evidence="4">JCM 19173</strain>
    </source>
</reference>
<dbReference type="EMBL" id="BMPE01000001">
    <property type="protein sequence ID" value="GGK93855.1"/>
    <property type="molecule type" value="Genomic_DNA"/>
</dbReference>